<feature type="transmembrane region" description="Helical" evidence="6">
    <location>
        <begin position="480"/>
        <end position="503"/>
    </location>
</feature>
<dbReference type="InterPro" id="IPR011701">
    <property type="entry name" value="MFS"/>
</dbReference>
<evidence type="ECO:0000256" key="4">
    <source>
        <dbReference type="ARBA" id="ARBA00023136"/>
    </source>
</evidence>
<dbReference type="EMBL" id="KQ085891">
    <property type="protein sequence ID" value="KLO18876.1"/>
    <property type="molecule type" value="Genomic_DNA"/>
</dbReference>
<dbReference type="InterPro" id="IPR020846">
    <property type="entry name" value="MFS_dom"/>
</dbReference>
<keyword evidence="3 6" id="KW-1133">Transmembrane helix</keyword>
<evidence type="ECO:0000256" key="6">
    <source>
        <dbReference type="SAM" id="Phobius"/>
    </source>
</evidence>
<dbReference type="STRING" id="27342.A0A0H2SP37"/>
<dbReference type="GO" id="GO:0005886">
    <property type="term" value="C:plasma membrane"/>
    <property type="evidence" value="ECO:0007669"/>
    <property type="project" value="TreeGrafter"/>
</dbReference>
<feature type="transmembrane region" description="Helical" evidence="6">
    <location>
        <begin position="241"/>
        <end position="261"/>
    </location>
</feature>
<dbReference type="GO" id="GO:0022857">
    <property type="term" value="F:transmembrane transporter activity"/>
    <property type="evidence" value="ECO:0007669"/>
    <property type="project" value="InterPro"/>
</dbReference>
<dbReference type="FunFam" id="1.20.1720.10:FF:000012">
    <property type="entry name" value="MFS toxin efflux pump (AflT)"/>
    <property type="match status" value="1"/>
</dbReference>
<name>A0A0H2SP37_9AGAM</name>
<dbReference type="PANTHER" id="PTHR23501:SF198">
    <property type="entry name" value="AZOLE RESISTANCE PROTEIN 1-RELATED"/>
    <property type="match status" value="1"/>
</dbReference>
<feature type="transmembrane region" description="Helical" evidence="6">
    <location>
        <begin position="153"/>
        <end position="172"/>
    </location>
</feature>
<dbReference type="OrthoDB" id="10021397at2759"/>
<protein>
    <submittedName>
        <fullName evidence="8">MFS general substrate transporter</fullName>
    </submittedName>
</protein>
<dbReference type="SUPFAM" id="SSF103473">
    <property type="entry name" value="MFS general substrate transporter"/>
    <property type="match status" value="1"/>
</dbReference>
<dbReference type="Proteomes" id="UP000053477">
    <property type="component" value="Unassembled WGS sequence"/>
</dbReference>
<feature type="transmembrane region" description="Helical" evidence="6">
    <location>
        <begin position="446"/>
        <end position="468"/>
    </location>
</feature>
<evidence type="ECO:0000256" key="3">
    <source>
        <dbReference type="ARBA" id="ARBA00022989"/>
    </source>
</evidence>
<feature type="domain" description="Major facilitator superfamily (MFS) profile" evidence="7">
    <location>
        <begin position="88"/>
        <end position="577"/>
    </location>
</feature>
<dbReference type="Gene3D" id="1.20.1250.20">
    <property type="entry name" value="MFS general substrate transporter like domains"/>
    <property type="match status" value="1"/>
</dbReference>
<organism evidence="8 9">
    <name type="scientific">Schizopora paradoxa</name>
    <dbReference type="NCBI Taxonomy" id="27342"/>
    <lineage>
        <taxon>Eukaryota</taxon>
        <taxon>Fungi</taxon>
        <taxon>Dikarya</taxon>
        <taxon>Basidiomycota</taxon>
        <taxon>Agaricomycotina</taxon>
        <taxon>Agaricomycetes</taxon>
        <taxon>Hymenochaetales</taxon>
        <taxon>Schizoporaceae</taxon>
        <taxon>Schizopora</taxon>
    </lineage>
</organism>
<sequence length="588" mass="62668">MSDVDHDRRSERPGTSASIAKSDKKNPDGQSDVEDEKTVENYGGDGSSTKKEKEGEVVGEGVEDEGREGEGEQEDVMVYPSGLKLGLLTLGLCLVLFVVALDNTIIATAIPTITTVFNSLDDVGWYGSSYLLTTTSLQPSFGKIFTYFDIKWTYLSAIALFEVGSVICAAATSSPMLIIGRAVAGAGASALFSGALTIIAFSVPLSKRPIYVACLSSMFGIASVVGPILGGALTDKASWRWCFWINLPFGGCAFATVLFFFKPPRRPSVEKMKFIEKIKKIDYLGAFFLICGIVCLLLALQWGGSTFAWNSARIIGLLVGAALIIIVFIGIQFKIGDEATIPPNLFLRKRSVWVGALYACLFSMGLYTHIFYLPFYFQAVKGTTAEGSGIRSIPYLVSITISSIFVGGLITKFGYYVPFLWVGSAIFAVGSGLLFTLHVASGAGKWIGFQILTGLGAGAGIQVPFLAVQATLNSKLLPSGNAIVLFFNSLGGAISISVAQNVFSNTLVKTVPKYTTGVDAHQIAESGATTLRSFVPADQLQGVLRAYAYAIDQAFILPIAVACAALVVSFFMKWGTVKGKDIVMGAPA</sequence>
<feature type="compositionally biased region" description="Basic and acidic residues" evidence="5">
    <location>
        <begin position="1"/>
        <end position="12"/>
    </location>
</feature>
<comment type="subcellular location">
    <subcellularLocation>
        <location evidence="1">Membrane</location>
        <topology evidence="1">Multi-pass membrane protein</topology>
    </subcellularLocation>
</comment>
<dbReference type="Gene3D" id="1.20.1720.10">
    <property type="entry name" value="Multidrug resistance protein D"/>
    <property type="match status" value="1"/>
</dbReference>
<evidence type="ECO:0000259" key="7">
    <source>
        <dbReference type="PROSITE" id="PS50850"/>
    </source>
</evidence>
<evidence type="ECO:0000256" key="1">
    <source>
        <dbReference type="ARBA" id="ARBA00004141"/>
    </source>
</evidence>
<keyword evidence="4 6" id="KW-0472">Membrane</keyword>
<dbReference type="Pfam" id="PF07690">
    <property type="entry name" value="MFS_1"/>
    <property type="match status" value="1"/>
</dbReference>
<dbReference type="FunFam" id="1.20.1250.20:FF:000196">
    <property type="entry name" value="MFS toxin efflux pump (AflT)"/>
    <property type="match status" value="1"/>
</dbReference>
<reference evidence="8 9" key="1">
    <citation type="submission" date="2015-04" db="EMBL/GenBank/DDBJ databases">
        <title>Complete genome sequence of Schizopora paradoxa KUC8140, a cosmopolitan wood degrader in East Asia.</title>
        <authorList>
            <consortium name="DOE Joint Genome Institute"/>
            <person name="Min B."/>
            <person name="Park H."/>
            <person name="Jang Y."/>
            <person name="Kim J.-J."/>
            <person name="Kim K.H."/>
            <person name="Pangilinan J."/>
            <person name="Lipzen A."/>
            <person name="Riley R."/>
            <person name="Grigoriev I.V."/>
            <person name="Spatafora J.W."/>
            <person name="Choi I.-G."/>
        </authorList>
    </citation>
    <scope>NUCLEOTIDE SEQUENCE [LARGE SCALE GENOMIC DNA]</scope>
    <source>
        <strain evidence="8 9">KUC8140</strain>
    </source>
</reference>
<accession>A0A0H2SP37</accession>
<proteinExistence type="predicted"/>
<evidence type="ECO:0000256" key="2">
    <source>
        <dbReference type="ARBA" id="ARBA00022692"/>
    </source>
</evidence>
<gene>
    <name evidence="8" type="ORF">SCHPADRAFT_899441</name>
</gene>
<feature type="transmembrane region" description="Helical" evidence="6">
    <location>
        <begin position="123"/>
        <end position="141"/>
    </location>
</feature>
<feature type="transmembrane region" description="Helical" evidence="6">
    <location>
        <begin position="392"/>
        <end position="411"/>
    </location>
</feature>
<evidence type="ECO:0000313" key="8">
    <source>
        <dbReference type="EMBL" id="KLO18876.1"/>
    </source>
</evidence>
<feature type="transmembrane region" description="Helical" evidence="6">
    <location>
        <begin position="418"/>
        <end position="440"/>
    </location>
</feature>
<dbReference type="InterPro" id="IPR036259">
    <property type="entry name" value="MFS_trans_sf"/>
</dbReference>
<feature type="transmembrane region" description="Helical" evidence="6">
    <location>
        <begin position="352"/>
        <end position="372"/>
    </location>
</feature>
<feature type="compositionally biased region" description="Acidic residues" evidence="5">
    <location>
        <begin position="61"/>
        <end position="73"/>
    </location>
</feature>
<feature type="transmembrane region" description="Helical" evidence="6">
    <location>
        <begin position="281"/>
        <end position="302"/>
    </location>
</feature>
<dbReference type="CDD" id="cd17502">
    <property type="entry name" value="MFS_Azr1_MDR_like"/>
    <property type="match status" value="1"/>
</dbReference>
<feature type="transmembrane region" description="Helical" evidence="6">
    <location>
        <begin position="178"/>
        <end position="203"/>
    </location>
</feature>
<feature type="transmembrane region" description="Helical" evidence="6">
    <location>
        <begin position="87"/>
        <end position="111"/>
    </location>
</feature>
<keyword evidence="2 6" id="KW-0812">Transmembrane</keyword>
<dbReference type="InParanoid" id="A0A0H2SP37"/>
<feature type="transmembrane region" description="Helical" evidence="6">
    <location>
        <begin position="210"/>
        <end position="229"/>
    </location>
</feature>
<feature type="transmembrane region" description="Helical" evidence="6">
    <location>
        <begin position="554"/>
        <end position="572"/>
    </location>
</feature>
<evidence type="ECO:0000256" key="5">
    <source>
        <dbReference type="SAM" id="MobiDB-lite"/>
    </source>
</evidence>
<feature type="region of interest" description="Disordered" evidence="5">
    <location>
        <begin position="1"/>
        <end position="73"/>
    </location>
</feature>
<dbReference type="AlphaFoldDB" id="A0A0H2SP37"/>
<dbReference type="PANTHER" id="PTHR23501">
    <property type="entry name" value="MAJOR FACILITATOR SUPERFAMILY"/>
    <property type="match status" value="1"/>
</dbReference>
<evidence type="ECO:0000313" key="9">
    <source>
        <dbReference type="Proteomes" id="UP000053477"/>
    </source>
</evidence>
<keyword evidence="9" id="KW-1185">Reference proteome</keyword>
<dbReference type="PROSITE" id="PS50850">
    <property type="entry name" value="MFS"/>
    <property type="match status" value="1"/>
</dbReference>
<feature type="transmembrane region" description="Helical" evidence="6">
    <location>
        <begin position="314"/>
        <end position="331"/>
    </location>
</feature>